<dbReference type="Proteomes" id="UP001144347">
    <property type="component" value="Unassembled WGS sequence"/>
</dbReference>
<keyword evidence="2" id="KW-1185">Reference proteome</keyword>
<evidence type="ECO:0000313" key="2">
    <source>
        <dbReference type="Proteomes" id="UP001144347"/>
    </source>
</evidence>
<sequence length="351" mass="40660">MKKNRLIYGIISMLLMISCRNEIKKNTQNNVRDTISRTNPNIEKGSIANKMMENAVPAALYSVKNARDETIGIHAAEASAHSRYFLVGDTNFITASRYIKSDGQYRQIKTDTLLANEYTYTELDSNHFVKKKINNKDYVLLTVKETFKGQAVTSIDLNFIMLDLNSMEYYTLRYVGEHSLRCYDCIDGSFTENKQLDKYPDIKKALYQYANESKWVYRPAAAEKSPDYYKNYEVKWDKDNQADYHLANGHSDIPETIYSTYYKEDLFKITGDRATATTIENSRFIIASYFRGNILGYDKQKKLYFPIYIESCVTGCDKKIKFTSGNAIEAKYDEYSANKVYTINLDEIKFK</sequence>
<dbReference type="EMBL" id="JAPWGM010000003">
    <property type="protein sequence ID" value="MCZ4244261.1"/>
    <property type="molecule type" value="Genomic_DNA"/>
</dbReference>
<protein>
    <recommendedName>
        <fullName evidence="3">DUF4595 domain-containing protein</fullName>
    </recommendedName>
</protein>
<accession>A0ABT4L8K2</accession>
<organism evidence="1 2">
    <name type="scientific">Pedobacter punctiformis</name>
    <dbReference type="NCBI Taxonomy" id="3004097"/>
    <lineage>
        <taxon>Bacteria</taxon>
        <taxon>Pseudomonadati</taxon>
        <taxon>Bacteroidota</taxon>
        <taxon>Sphingobacteriia</taxon>
        <taxon>Sphingobacteriales</taxon>
        <taxon>Sphingobacteriaceae</taxon>
        <taxon>Pedobacter</taxon>
    </lineage>
</organism>
<evidence type="ECO:0008006" key="3">
    <source>
        <dbReference type="Google" id="ProtNLM"/>
    </source>
</evidence>
<comment type="caution">
    <text evidence="1">The sequence shown here is derived from an EMBL/GenBank/DDBJ whole genome shotgun (WGS) entry which is preliminary data.</text>
</comment>
<name>A0ABT4L8K2_9SPHI</name>
<evidence type="ECO:0000313" key="1">
    <source>
        <dbReference type="EMBL" id="MCZ4244261.1"/>
    </source>
</evidence>
<reference evidence="1" key="1">
    <citation type="submission" date="2022-12" db="EMBL/GenBank/DDBJ databases">
        <title>Genome sequence of HCMS5-2.</title>
        <authorList>
            <person name="Woo H."/>
        </authorList>
    </citation>
    <scope>NUCLEOTIDE SEQUENCE</scope>
    <source>
        <strain evidence="1">HCMS5-2</strain>
    </source>
</reference>
<proteinExistence type="predicted"/>
<dbReference type="RefSeq" id="WP_269427334.1">
    <property type="nucleotide sequence ID" value="NZ_JAPWGM010000003.1"/>
</dbReference>
<dbReference type="PROSITE" id="PS51257">
    <property type="entry name" value="PROKAR_LIPOPROTEIN"/>
    <property type="match status" value="1"/>
</dbReference>
<gene>
    <name evidence="1" type="ORF">O0955_09620</name>
</gene>